<dbReference type="RefSeq" id="WP_344195128.1">
    <property type="nucleotide sequence ID" value="NZ_BAAAND010000008.1"/>
</dbReference>
<evidence type="ECO:0000256" key="1">
    <source>
        <dbReference type="ARBA" id="ARBA00008779"/>
    </source>
</evidence>
<proteinExistence type="inferred from homology"/>
<dbReference type="PROSITE" id="PS00523">
    <property type="entry name" value="SULFATASE_1"/>
    <property type="match status" value="1"/>
</dbReference>
<evidence type="ECO:0000313" key="7">
    <source>
        <dbReference type="Proteomes" id="UP001500190"/>
    </source>
</evidence>
<dbReference type="InterPro" id="IPR024607">
    <property type="entry name" value="Sulfatase_CS"/>
</dbReference>
<dbReference type="PANTHER" id="PTHR42693">
    <property type="entry name" value="ARYLSULFATASE FAMILY MEMBER"/>
    <property type="match status" value="1"/>
</dbReference>
<keyword evidence="7" id="KW-1185">Reference proteome</keyword>
<dbReference type="InterPro" id="IPR017850">
    <property type="entry name" value="Alkaline_phosphatase_core_sf"/>
</dbReference>
<keyword evidence="2" id="KW-0479">Metal-binding</keyword>
<dbReference type="PANTHER" id="PTHR42693:SF53">
    <property type="entry name" value="ENDO-4-O-SULFATASE"/>
    <property type="match status" value="1"/>
</dbReference>
<feature type="domain" description="Sulfatase N-terminal" evidence="5">
    <location>
        <begin position="4"/>
        <end position="327"/>
    </location>
</feature>
<evidence type="ECO:0000256" key="4">
    <source>
        <dbReference type="ARBA" id="ARBA00022837"/>
    </source>
</evidence>
<dbReference type="Gene3D" id="3.30.1120.10">
    <property type="match status" value="1"/>
</dbReference>
<keyword evidence="4" id="KW-0106">Calcium</keyword>
<evidence type="ECO:0000256" key="2">
    <source>
        <dbReference type="ARBA" id="ARBA00022723"/>
    </source>
</evidence>
<dbReference type="SUPFAM" id="SSF53649">
    <property type="entry name" value="Alkaline phosphatase-like"/>
    <property type="match status" value="1"/>
</dbReference>
<dbReference type="Pfam" id="PF00884">
    <property type="entry name" value="Sulfatase"/>
    <property type="match status" value="1"/>
</dbReference>
<organism evidence="6 7">
    <name type="scientific">Kribbella karoonensis</name>
    <dbReference type="NCBI Taxonomy" id="324851"/>
    <lineage>
        <taxon>Bacteria</taxon>
        <taxon>Bacillati</taxon>
        <taxon>Actinomycetota</taxon>
        <taxon>Actinomycetes</taxon>
        <taxon>Propionibacteriales</taxon>
        <taxon>Kribbellaceae</taxon>
        <taxon>Kribbella</taxon>
    </lineage>
</organism>
<name>A0ABP4Q2Z9_9ACTN</name>
<dbReference type="InterPro" id="IPR000917">
    <property type="entry name" value="Sulfatase_N"/>
</dbReference>
<comment type="similarity">
    <text evidence="1">Belongs to the sulfatase family.</text>
</comment>
<dbReference type="Gene3D" id="3.40.720.10">
    <property type="entry name" value="Alkaline Phosphatase, subunit A"/>
    <property type="match status" value="1"/>
</dbReference>
<protein>
    <recommendedName>
        <fullName evidence="5">Sulfatase N-terminal domain-containing protein</fullName>
    </recommendedName>
</protein>
<keyword evidence="3" id="KW-0378">Hydrolase</keyword>
<dbReference type="InterPro" id="IPR050738">
    <property type="entry name" value="Sulfatase"/>
</dbReference>
<sequence>MTRPNIVIVYTDDLGWGDLGCYGSPEIRTPHIDALADRGVRMTDWYSNSPVCSPSRASLLTGRHPAHAGVESILGAKRDTSGLPPQSTLASTLAEAGWRTAIFGKWHLGVEPGSAPLRHGFQHHVGFRAGCVDYYSHIMYWGVRYPIHDLWSDDTEIWNNGEYLTDLITDRAVEFIEDSRHTAEPFLCYVAYNAPHYPMHAPEDAMAKYAHLPWDEQVMAAMVSRVDDGVGRIVEALRQTGRLDDTIIFFSSDNGPSAEERNWLGGEEIAYAGGSTGGLRGHKGSVFEGGIRVPGIWSWPAVLPAGRTCEVPSMMMDVTPTILAAAGLEPDADLDGEDLLPALSRGRTDSERVLSWEYEGQLAVRRGRWKLVADPSERLGAPRQPGRLLFDLLADPHETTDLAAREPEVLADLGKQVESWSEALDGWRRPRG</sequence>
<dbReference type="EMBL" id="BAAAND010000008">
    <property type="protein sequence ID" value="GAA1596058.1"/>
    <property type="molecule type" value="Genomic_DNA"/>
</dbReference>
<accession>A0ABP4Q2Z9</accession>
<gene>
    <name evidence="6" type="ORF">GCM10009742_48590</name>
</gene>
<evidence type="ECO:0000313" key="6">
    <source>
        <dbReference type="EMBL" id="GAA1596058.1"/>
    </source>
</evidence>
<dbReference type="Proteomes" id="UP001500190">
    <property type="component" value="Unassembled WGS sequence"/>
</dbReference>
<reference evidence="7" key="1">
    <citation type="journal article" date="2019" name="Int. J. Syst. Evol. Microbiol.">
        <title>The Global Catalogue of Microorganisms (GCM) 10K type strain sequencing project: providing services to taxonomists for standard genome sequencing and annotation.</title>
        <authorList>
            <consortium name="The Broad Institute Genomics Platform"/>
            <consortium name="The Broad Institute Genome Sequencing Center for Infectious Disease"/>
            <person name="Wu L."/>
            <person name="Ma J."/>
        </authorList>
    </citation>
    <scope>NUCLEOTIDE SEQUENCE [LARGE SCALE GENOMIC DNA]</scope>
    <source>
        <strain evidence="7">JCM 14304</strain>
    </source>
</reference>
<evidence type="ECO:0000259" key="5">
    <source>
        <dbReference type="Pfam" id="PF00884"/>
    </source>
</evidence>
<evidence type="ECO:0000256" key="3">
    <source>
        <dbReference type="ARBA" id="ARBA00022801"/>
    </source>
</evidence>
<comment type="caution">
    <text evidence="6">The sequence shown here is derived from an EMBL/GenBank/DDBJ whole genome shotgun (WGS) entry which is preliminary data.</text>
</comment>